<organism evidence="3 4">
    <name type="scientific">Flintibacter hominis</name>
    <dbReference type="NCBI Taxonomy" id="2763048"/>
    <lineage>
        <taxon>Bacteria</taxon>
        <taxon>Bacillati</taxon>
        <taxon>Bacillota</taxon>
        <taxon>Clostridia</taxon>
        <taxon>Eubacteriales</taxon>
        <taxon>Flintibacter</taxon>
    </lineage>
</organism>
<accession>A0A8J6M784</accession>
<gene>
    <name evidence="3" type="ORF">H8S11_12550</name>
</gene>
<dbReference type="Proteomes" id="UP000628736">
    <property type="component" value="Unassembled WGS sequence"/>
</dbReference>
<keyword evidence="4" id="KW-1185">Reference proteome</keyword>
<comment type="caution">
    <text evidence="3">The sequence shown here is derived from an EMBL/GenBank/DDBJ whole genome shotgun (WGS) entry which is preliminary data.</text>
</comment>
<reference evidence="3" key="1">
    <citation type="submission" date="2020-08" db="EMBL/GenBank/DDBJ databases">
        <title>Genome public.</title>
        <authorList>
            <person name="Liu C."/>
            <person name="Sun Q."/>
        </authorList>
    </citation>
    <scope>NUCLEOTIDE SEQUENCE</scope>
    <source>
        <strain evidence="3">NSJ-23</strain>
    </source>
</reference>
<feature type="domain" description="4-oxalocrotonate tautomerase-like" evidence="2">
    <location>
        <begin position="16"/>
        <end position="52"/>
    </location>
</feature>
<dbReference type="GO" id="GO:0016853">
    <property type="term" value="F:isomerase activity"/>
    <property type="evidence" value="ECO:0007669"/>
    <property type="project" value="UniProtKB-KW"/>
</dbReference>
<evidence type="ECO:0000259" key="2">
    <source>
        <dbReference type="Pfam" id="PF01361"/>
    </source>
</evidence>
<dbReference type="RefSeq" id="WP_186853362.1">
    <property type="nucleotide sequence ID" value="NZ_JACOPO010000011.1"/>
</dbReference>
<protein>
    <submittedName>
        <fullName evidence="3">Tautomerase family protein</fullName>
    </submittedName>
</protein>
<dbReference type="Gene3D" id="3.30.429.10">
    <property type="entry name" value="Macrophage Migration Inhibitory Factor"/>
    <property type="match status" value="1"/>
</dbReference>
<dbReference type="InterPro" id="IPR004370">
    <property type="entry name" value="4-OT-like_dom"/>
</dbReference>
<evidence type="ECO:0000256" key="1">
    <source>
        <dbReference type="ARBA" id="ARBA00023235"/>
    </source>
</evidence>
<evidence type="ECO:0000313" key="4">
    <source>
        <dbReference type="Proteomes" id="UP000628736"/>
    </source>
</evidence>
<name>A0A8J6M784_9FIRM</name>
<dbReference type="InterPro" id="IPR014347">
    <property type="entry name" value="Tautomerase/MIF_sf"/>
</dbReference>
<proteinExistence type="predicted"/>
<dbReference type="EMBL" id="JACOPO010000011">
    <property type="protein sequence ID" value="MBC5723639.1"/>
    <property type="molecule type" value="Genomic_DNA"/>
</dbReference>
<dbReference type="SUPFAM" id="SSF55331">
    <property type="entry name" value="Tautomerase/MIF"/>
    <property type="match status" value="1"/>
</dbReference>
<dbReference type="Pfam" id="PF01361">
    <property type="entry name" value="Tautomerase"/>
    <property type="match status" value="1"/>
</dbReference>
<sequence>MPKGKPKEVIEKTMVEISEIMIRNFDAKPRQVRVIVDELPRNRYIVGGVMTAEMPEFEEKKPMEKALEE</sequence>
<keyword evidence="1" id="KW-0413">Isomerase</keyword>
<evidence type="ECO:0000313" key="3">
    <source>
        <dbReference type="EMBL" id="MBC5723639.1"/>
    </source>
</evidence>
<dbReference type="AlphaFoldDB" id="A0A8J6M784"/>